<name>A0A5B7JYZ9_PORTR</name>
<dbReference type="Proteomes" id="UP000324222">
    <property type="component" value="Unassembled WGS sequence"/>
</dbReference>
<protein>
    <submittedName>
        <fullName evidence="2">Uncharacterized protein</fullName>
    </submittedName>
</protein>
<feature type="region of interest" description="Disordered" evidence="1">
    <location>
        <begin position="51"/>
        <end position="71"/>
    </location>
</feature>
<gene>
    <name evidence="2" type="ORF">E2C01_095276</name>
</gene>
<comment type="caution">
    <text evidence="2">The sequence shown here is derived from an EMBL/GenBank/DDBJ whole genome shotgun (WGS) entry which is preliminary data.</text>
</comment>
<dbReference type="EMBL" id="VSRR010120150">
    <property type="protein sequence ID" value="MPC99835.1"/>
    <property type="molecule type" value="Genomic_DNA"/>
</dbReference>
<accession>A0A5B7JYZ9</accession>
<proteinExistence type="predicted"/>
<reference evidence="2 3" key="1">
    <citation type="submission" date="2019-05" db="EMBL/GenBank/DDBJ databases">
        <title>Another draft genome of Portunus trituberculatus and its Hox gene families provides insights of decapod evolution.</title>
        <authorList>
            <person name="Jeong J.-H."/>
            <person name="Song I."/>
            <person name="Kim S."/>
            <person name="Choi T."/>
            <person name="Kim D."/>
            <person name="Ryu S."/>
            <person name="Kim W."/>
        </authorList>
    </citation>
    <scope>NUCLEOTIDE SEQUENCE [LARGE SCALE GENOMIC DNA]</scope>
    <source>
        <tissue evidence="2">Muscle</tissue>
    </source>
</reference>
<feature type="compositionally biased region" description="Basic and acidic residues" evidence="1">
    <location>
        <begin position="51"/>
        <end position="62"/>
    </location>
</feature>
<keyword evidence="3" id="KW-1185">Reference proteome</keyword>
<dbReference type="AlphaFoldDB" id="A0A5B7JYZ9"/>
<sequence length="105" mass="11819">MAYRPIFFLPRCEGLSRRGDEDDEGVSNGGSQAFRSCREQVERRGECCRRSSRKVKEGRAGKGEGPAATRKLPRGALPRAFLPYILVSGWVREVAFCTTLSPPWW</sequence>
<organism evidence="2 3">
    <name type="scientific">Portunus trituberculatus</name>
    <name type="common">Swimming crab</name>
    <name type="synonym">Neptunus trituberculatus</name>
    <dbReference type="NCBI Taxonomy" id="210409"/>
    <lineage>
        <taxon>Eukaryota</taxon>
        <taxon>Metazoa</taxon>
        <taxon>Ecdysozoa</taxon>
        <taxon>Arthropoda</taxon>
        <taxon>Crustacea</taxon>
        <taxon>Multicrustacea</taxon>
        <taxon>Malacostraca</taxon>
        <taxon>Eumalacostraca</taxon>
        <taxon>Eucarida</taxon>
        <taxon>Decapoda</taxon>
        <taxon>Pleocyemata</taxon>
        <taxon>Brachyura</taxon>
        <taxon>Eubrachyura</taxon>
        <taxon>Portunoidea</taxon>
        <taxon>Portunidae</taxon>
        <taxon>Portuninae</taxon>
        <taxon>Portunus</taxon>
    </lineage>
</organism>
<evidence type="ECO:0000313" key="2">
    <source>
        <dbReference type="EMBL" id="MPC99835.1"/>
    </source>
</evidence>
<evidence type="ECO:0000256" key="1">
    <source>
        <dbReference type="SAM" id="MobiDB-lite"/>
    </source>
</evidence>
<evidence type="ECO:0000313" key="3">
    <source>
        <dbReference type="Proteomes" id="UP000324222"/>
    </source>
</evidence>